<comment type="cofactor">
    <cofactor evidence="3">
        <name>pyridoxal 5'-phosphate</name>
        <dbReference type="ChEBI" id="CHEBI:597326"/>
    </cofactor>
</comment>
<evidence type="ECO:0000256" key="4">
    <source>
        <dbReference type="RuleBase" id="RU004514"/>
    </source>
</evidence>
<keyword evidence="1 2" id="KW-0663">Pyridoxal phosphate</keyword>
<evidence type="ECO:0000256" key="2">
    <source>
        <dbReference type="HAMAP-Rule" id="MF_02087"/>
    </source>
</evidence>
<feature type="domain" description="Alanine racemase N-terminal" evidence="5">
    <location>
        <begin position="27"/>
        <end position="230"/>
    </location>
</feature>
<dbReference type="FunFam" id="3.20.20.10:FF:000018">
    <property type="entry name" value="Pyridoxal phosphate homeostasis protein"/>
    <property type="match status" value="1"/>
</dbReference>
<dbReference type="Proteomes" id="UP000250086">
    <property type="component" value="Unassembled WGS sequence"/>
</dbReference>
<reference evidence="6 7" key="1">
    <citation type="submission" date="2018-06" db="EMBL/GenBank/DDBJ databases">
        <authorList>
            <consortium name="Pathogen Informatics"/>
            <person name="Doyle S."/>
        </authorList>
    </citation>
    <scope>NUCLEOTIDE SEQUENCE [LARGE SCALE GENOMIC DNA]</scope>
    <source>
        <strain evidence="6 7">NCTC13093</strain>
    </source>
</reference>
<dbReference type="GO" id="GO:0030170">
    <property type="term" value="F:pyridoxal phosphate binding"/>
    <property type="evidence" value="ECO:0007669"/>
    <property type="project" value="UniProtKB-UniRule"/>
</dbReference>
<evidence type="ECO:0000313" key="6">
    <source>
        <dbReference type="EMBL" id="SPT69317.1"/>
    </source>
</evidence>
<dbReference type="Gene3D" id="3.20.20.10">
    <property type="entry name" value="Alanine racemase"/>
    <property type="match status" value="1"/>
</dbReference>
<dbReference type="NCBIfam" id="TIGR00044">
    <property type="entry name" value="YggS family pyridoxal phosphate-dependent enzyme"/>
    <property type="match status" value="1"/>
</dbReference>
<dbReference type="HAMAP" id="MF_02087">
    <property type="entry name" value="PLP_homeostasis"/>
    <property type="match status" value="1"/>
</dbReference>
<dbReference type="PROSITE" id="PS01211">
    <property type="entry name" value="UPF0001"/>
    <property type="match status" value="1"/>
</dbReference>
<feature type="modified residue" description="N6-(pyridoxal phosphate)lysine" evidence="2 3">
    <location>
        <position position="35"/>
    </location>
</feature>
<dbReference type="CDD" id="cd06824">
    <property type="entry name" value="PLPDE_III_Yggs_like"/>
    <property type="match status" value="1"/>
</dbReference>
<dbReference type="Pfam" id="PF01168">
    <property type="entry name" value="Ala_racemase_N"/>
    <property type="match status" value="1"/>
</dbReference>
<keyword evidence="7" id="KW-1185">Reference proteome</keyword>
<dbReference type="InterPro" id="IPR001608">
    <property type="entry name" value="Ala_racemase_N"/>
</dbReference>
<dbReference type="InterPro" id="IPR029066">
    <property type="entry name" value="PLP-binding_barrel"/>
</dbReference>
<protein>
    <recommendedName>
        <fullName evidence="2">Pyridoxal phosphate homeostasis protein</fullName>
        <shortName evidence="2">PLP homeostasis protein</shortName>
    </recommendedName>
</protein>
<evidence type="ECO:0000259" key="5">
    <source>
        <dbReference type="Pfam" id="PF01168"/>
    </source>
</evidence>
<dbReference type="AlphaFoldDB" id="A0A2X0WG12"/>
<evidence type="ECO:0000256" key="3">
    <source>
        <dbReference type="PIRSR" id="PIRSR004848-1"/>
    </source>
</evidence>
<organism evidence="6 7">
    <name type="scientific">Anaerobiospirillum thomasii</name>
    <dbReference type="NCBI Taxonomy" id="179995"/>
    <lineage>
        <taxon>Bacteria</taxon>
        <taxon>Pseudomonadati</taxon>
        <taxon>Pseudomonadota</taxon>
        <taxon>Gammaproteobacteria</taxon>
        <taxon>Aeromonadales</taxon>
        <taxon>Succinivibrionaceae</taxon>
        <taxon>Anaerobiospirillum</taxon>
    </lineage>
</organism>
<dbReference type="OrthoDB" id="9804072at2"/>
<dbReference type="SUPFAM" id="SSF51419">
    <property type="entry name" value="PLP-binding barrel"/>
    <property type="match status" value="1"/>
</dbReference>
<accession>A0A2X0WG12</accession>
<dbReference type="RefSeq" id="WP_113743500.1">
    <property type="nucleotide sequence ID" value="NZ_UAPV01000001.1"/>
</dbReference>
<comment type="function">
    <text evidence="2">Pyridoxal 5'-phosphate (PLP)-binding protein, which is involved in PLP homeostasis.</text>
</comment>
<dbReference type="PANTHER" id="PTHR10146:SF14">
    <property type="entry name" value="PYRIDOXAL PHOSPHATE HOMEOSTASIS PROTEIN"/>
    <property type="match status" value="1"/>
</dbReference>
<evidence type="ECO:0000313" key="7">
    <source>
        <dbReference type="Proteomes" id="UP000250086"/>
    </source>
</evidence>
<dbReference type="PANTHER" id="PTHR10146">
    <property type="entry name" value="PROLINE SYNTHETASE CO-TRANSCRIBED BACTERIAL HOMOLOG PROTEIN"/>
    <property type="match status" value="1"/>
</dbReference>
<dbReference type="InterPro" id="IPR011078">
    <property type="entry name" value="PyrdxlP_homeostasis"/>
</dbReference>
<proteinExistence type="inferred from homology"/>
<dbReference type="PIRSF" id="PIRSF004848">
    <property type="entry name" value="YBL036c_PLPDEIII"/>
    <property type="match status" value="1"/>
</dbReference>
<evidence type="ECO:0000256" key="1">
    <source>
        <dbReference type="ARBA" id="ARBA00022898"/>
    </source>
</evidence>
<gene>
    <name evidence="6" type="primary">yggS</name>
    <name evidence="6" type="ORF">NCTC13093_00684</name>
</gene>
<dbReference type="EMBL" id="UAPV01000001">
    <property type="protein sequence ID" value="SPT69317.1"/>
    <property type="molecule type" value="Genomic_DNA"/>
</dbReference>
<comment type="similarity">
    <text evidence="2 4">Belongs to the pyridoxal phosphate-binding protein YggS/PROSC family.</text>
</comment>
<name>A0A2X0WG12_9GAMM</name>
<sequence>MGMIAENIDIIVKKINTCRLECHRDDTVSLLCVSKTKPLEDIKAAYDAGQRHFGENYVQEAALKIEQFKQNYGLSDIKWHFIGPIQSNKSKTVANIFDMVESVDREKIARRLNEQRDENLPALDILVQVNISDEAQKSGCAIANVDSLVTYIKDNCPKLRLRGFMVIALDTQDIAEIKREFLKIRDIFNTYKEKYKHFDTLSMGMTSDMECAIECGSTQVRIGSAIFGSRNYTKE</sequence>